<protein>
    <submittedName>
        <fullName evidence="2">Uncharacterized protein</fullName>
    </submittedName>
</protein>
<dbReference type="RefSeq" id="WP_182297933.1">
    <property type="nucleotide sequence ID" value="NZ_CP059851.1"/>
</dbReference>
<feature type="region of interest" description="Disordered" evidence="1">
    <location>
        <begin position="29"/>
        <end position="49"/>
    </location>
</feature>
<keyword evidence="3" id="KW-1185">Reference proteome</keyword>
<dbReference type="AlphaFoldDB" id="A0A7G5IL68"/>
<dbReference type="KEGG" id="sand:H3309_06535"/>
<dbReference type="EMBL" id="CP059851">
    <property type="protein sequence ID" value="QMW24110.1"/>
    <property type="molecule type" value="Genomic_DNA"/>
</dbReference>
<evidence type="ECO:0000313" key="2">
    <source>
        <dbReference type="EMBL" id="QMW24110.1"/>
    </source>
</evidence>
<gene>
    <name evidence="2" type="ORF">H3309_06535</name>
</gene>
<sequence length="49" mass="5531">MKTADTLKEEVDFFEQRAARANLDAFDRLMARDGGEPPRPGDELPEPAR</sequence>
<evidence type="ECO:0000313" key="3">
    <source>
        <dbReference type="Proteomes" id="UP000515292"/>
    </source>
</evidence>
<proteinExistence type="predicted"/>
<name>A0A7G5IL68_9SPHN</name>
<reference evidence="2 3" key="1">
    <citation type="submission" date="2020-07" db="EMBL/GenBank/DDBJ databases">
        <title>Complete genome sequence for Sandaracinobacter sp. M6.</title>
        <authorList>
            <person name="Tang Y."/>
            <person name="Liu Q."/>
            <person name="Guo Z."/>
            <person name="Lei P."/>
            <person name="Huang B."/>
        </authorList>
    </citation>
    <scope>NUCLEOTIDE SEQUENCE [LARGE SCALE GENOMIC DNA]</scope>
    <source>
        <strain evidence="2 3">M6</strain>
    </source>
</reference>
<accession>A0A7G5IL68</accession>
<evidence type="ECO:0000256" key="1">
    <source>
        <dbReference type="SAM" id="MobiDB-lite"/>
    </source>
</evidence>
<dbReference type="Proteomes" id="UP000515292">
    <property type="component" value="Chromosome"/>
</dbReference>
<organism evidence="2 3">
    <name type="scientific">Sandaracinobacteroides saxicola</name>
    <dbReference type="NCBI Taxonomy" id="2759707"/>
    <lineage>
        <taxon>Bacteria</taxon>
        <taxon>Pseudomonadati</taxon>
        <taxon>Pseudomonadota</taxon>
        <taxon>Alphaproteobacteria</taxon>
        <taxon>Sphingomonadales</taxon>
        <taxon>Sphingosinicellaceae</taxon>
        <taxon>Sandaracinobacteroides</taxon>
    </lineage>
</organism>